<sequence length="313" mass="36347">MSRPLRLEFPGAVYHLTARGNAQQDIFLNATDRDAFLAILGREIDQHRWHCYAYCLMDNHYHLLIETPEANLVQGMQRLNSRYAQRFNRRHQRVGYLFQGRYKSILVDRENHLLELTRYIVLNPVRAGMVTKVESWPWSSFRATSNEVPRPPWLNVAWLLSQFGRNESFAIKAYRQFVQEGAQTPSPWAKLQGQIWLGDDAFREHMQSCIEGKSLQDIPMCQTCPHRPLADDILAAVSAAYDRPLDLVSERSHPQAFRAWVYLLRRAANLRLKEVARLAGISAPRVSQIQREIEQGEVDSGLRQLLEHYKLKL</sequence>
<name>W4LIW0_9BACT</name>
<dbReference type="GO" id="GO:0004803">
    <property type="term" value="F:transposase activity"/>
    <property type="evidence" value="ECO:0007669"/>
    <property type="project" value="InterPro"/>
</dbReference>
<dbReference type="HOGENOM" id="CLU_068226_0_0_7"/>
<dbReference type="GO" id="GO:0006313">
    <property type="term" value="P:DNA transposition"/>
    <property type="evidence" value="ECO:0007669"/>
    <property type="project" value="InterPro"/>
</dbReference>
<dbReference type="Pfam" id="PF01797">
    <property type="entry name" value="Y1_Tnp"/>
    <property type="match status" value="1"/>
</dbReference>
<proteinExistence type="predicted"/>
<evidence type="ECO:0000313" key="2">
    <source>
        <dbReference type="EMBL" id="ETW98048.1"/>
    </source>
</evidence>
<evidence type="ECO:0000313" key="3">
    <source>
        <dbReference type="Proteomes" id="UP000019140"/>
    </source>
</evidence>
<dbReference type="InterPro" id="IPR001387">
    <property type="entry name" value="Cro/C1-type_HTH"/>
</dbReference>
<comment type="caution">
    <text evidence="2">The sequence shown here is derived from an EMBL/GenBank/DDBJ whole genome shotgun (WGS) entry which is preliminary data.</text>
</comment>
<dbReference type="InterPro" id="IPR036515">
    <property type="entry name" value="Transposase_17_sf"/>
</dbReference>
<reference evidence="2 3" key="1">
    <citation type="journal article" date="2014" name="Nature">
        <title>An environmental bacterial taxon with a large and distinct metabolic repertoire.</title>
        <authorList>
            <person name="Wilson M.C."/>
            <person name="Mori T."/>
            <person name="Ruckert C."/>
            <person name="Uria A.R."/>
            <person name="Helf M.J."/>
            <person name="Takada K."/>
            <person name="Gernert C."/>
            <person name="Steffens U.A."/>
            <person name="Heycke N."/>
            <person name="Schmitt S."/>
            <person name="Rinke C."/>
            <person name="Helfrich E.J."/>
            <person name="Brachmann A.O."/>
            <person name="Gurgui C."/>
            <person name="Wakimoto T."/>
            <person name="Kracht M."/>
            <person name="Crusemann M."/>
            <person name="Hentschel U."/>
            <person name="Abe I."/>
            <person name="Matsunaga S."/>
            <person name="Kalinowski J."/>
            <person name="Takeyama H."/>
            <person name="Piel J."/>
        </authorList>
    </citation>
    <scope>NUCLEOTIDE SEQUENCE [LARGE SCALE GENOMIC DNA]</scope>
    <source>
        <strain evidence="3">TSY2</strain>
    </source>
</reference>
<feature type="domain" description="Transposase IS200-like" evidence="1">
    <location>
        <begin position="9"/>
        <end position="123"/>
    </location>
</feature>
<dbReference type="PATRIC" id="fig|1429439.4.peg.7263"/>
<dbReference type="GO" id="GO:0003677">
    <property type="term" value="F:DNA binding"/>
    <property type="evidence" value="ECO:0007669"/>
    <property type="project" value="InterPro"/>
</dbReference>
<dbReference type="AlphaFoldDB" id="W4LIW0"/>
<gene>
    <name evidence="2" type="ORF">ETSY2_43435</name>
</gene>
<keyword evidence="3" id="KW-1185">Reference proteome</keyword>
<dbReference type="Proteomes" id="UP000019140">
    <property type="component" value="Unassembled WGS sequence"/>
</dbReference>
<dbReference type="Gene3D" id="3.30.70.1290">
    <property type="entry name" value="Transposase IS200-like"/>
    <property type="match status" value="1"/>
</dbReference>
<accession>W4LIW0</accession>
<dbReference type="NCBIfam" id="NF047646">
    <property type="entry name" value="REP_Tyr_transpos"/>
    <property type="match status" value="1"/>
</dbReference>
<dbReference type="CDD" id="cd00093">
    <property type="entry name" value="HTH_XRE"/>
    <property type="match status" value="1"/>
</dbReference>
<evidence type="ECO:0000259" key="1">
    <source>
        <dbReference type="SMART" id="SM01321"/>
    </source>
</evidence>
<protein>
    <recommendedName>
        <fullName evidence="1">Transposase IS200-like domain-containing protein</fullName>
    </recommendedName>
</protein>
<dbReference type="SUPFAM" id="SSF143422">
    <property type="entry name" value="Transposase IS200-like"/>
    <property type="match status" value="1"/>
</dbReference>
<organism evidence="2 3">
    <name type="scientific">Candidatus Entotheonella gemina</name>
    <dbReference type="NCBI Taxonomy" id="1429439"/>
    <lineage>
        <taxon>Bacteria</taxon>
        <taxon>Pseudomonadati</taxon>
        <taxon>Nitrospinota/Tectimicrobiota group</taxon>
        <taxon>Candidatus Tectimicrobiota</taxon>
        <taxon>Candidatus Entotheonellia</taxon>
        <taxon>Candidatus Entotheonellales</taxon>
        <taxon>Candidatus Entotheonellaceae</taxon>
        <taxon>Candidatus Entotheonella</taxon>
    </lineage>
</organism>
<dbReference type="InterPro" id="IPR002686">
    <property type="entry name" value="Transposase_17"/>
</dbReference>
<dbReference type="SMART" id="SM01321">
    <property type="entry name" value="Y1_Tnp"/>
    <property type="match status" value="1"/>
</dbReference>
<dbReference type="PANTHER" id="PTHR34322:SF2">
    <property type="entry name" value="TRANSPOSASE IS200-LIKE DOMAIN-CONTAINING PROTEIN"/>
    <property type="match status" value="1"/>
</dbReference>
<dbReference type="EMBL" id="AZHX01001985">
    <property type="protein sequence ID" value="ETW98048.1"/>
    <property type="molecule type" value="Genomic_DNA"/>
</dbReference>
<dbReference type="PANTHER" id="PTHR34322">
    <property type="entry name" value="TRANSPOSASE, Y1_TNP DOMAIN-CONTAINING"/>
    <property type="match status" value="1"/>
</dbReference>